<evidence type="ECO:0000313" key="2">
    <source>
        <dbReference type="Proteomes" id="UP000005064"/>
    </source>
</evidence>
<proteinExistence type="predicted"/>
<dbReference type="PATRIC" id="fig|1114960.4.peg.289"/>
<dbReference type="AlphaFoldDB" id="H0JL49"/>
<dbReference type="RefSeq" id="WP_006550299.1">
    <property type="nucleotide sequence ID" value="NZ_AHBW01000026.1"/>
</dbReference>
<dbReference type="EMBL" id="AHBW01000026">
    <property type="protein sequence ID" value="EHK86384.1"/>
    <property type="molecule type" value="Genomic_DNA"/>
</dbReference>
<evidence type="ECO:0000313" key="1">
    <source>
        <dbReference type="EMBL" id="EHK86384.1"/>
    </source>
</evidence>
<protein>
    <submittedName>
        <fullName evidence="1">Uncharacterized protein</fullName>
    </submittedName>
</protein>
<sequence length="103" mass="10675">MRTPSDSEIRMAAEQLGHIRPGEPVPPRIRAKVAKALQLAVQMDAADEATTASSAGFVSTITTTHAGLIEAGLPDDVAARVVAAIAPDVWRANQGAAHAEGPR</sequence>
<reference evidence="1 2" key="1">
    <citation type="submission" date="2011-12" db="EMBL/GenBank/DDBJ databases">
        <authorList>
            <person name="Kriszt B."/>
            <person name="Tancsics A."/>
            <person name="Cserhati M."/>
            <person name="Toth A."/>
            <person name="Nagy I."/>
            <person name="Horvath B."/>
            <person name="Tamura T."/>
            <person name="Kukolya J."/>
            <person name="Szoboszlay S."/>
        </authorList>
    </citation>
    <scope>NUCLEOTIDE SEQUENCE [LARGE SCALE GENOMIC DNA]</scope>
    <source>
        <strain evidence="1 2">AK37</strain>
    </source>
</reference>
<dbReference type="Proteomes" id="UP000005064">
    <property type="component" value="Unassembled WGS sequence"/>
</dbReference>
<gene>
    <name evidence="1" type="ORF">AK37_01512</name>
</gene>
<name>H0JL49_9NOCA</name>
<comment type="caution">
    <text evidence="1">The sequence shown here is derived from an EMBL/GenBank/DDBJ whole genome shotgun (WGS) entry which is preliminary data.</text>
</comment>
<organism evidence="1 2">
    <name type="scientific">Rhodococcus pyridinivorans AK37</name>
    <dbReference type="NCBI Taxonomy" id="1114960"/>
    <lineage>
        <taxon>Bacteria</taxon>
        <taxon>Bacillati</taxon>
        <taxon>Actinomycetota</taxon>
        <taxon>Actinomycetes</taxon>
        <taxon>Mycobacteriales</taxon>
        <taxon>Nocardiaceae</taxon>
        <taxon>Rhodococcus</taxon>
    </lineage>
</organism>
<accession>H0JL49</accession>